<evidence type="ECO:0000313" key="2">
    <source>
        <dbReference type="Proteomes" id="UP000549971"/>
    </source>
</evidence>
<dbReference type="AlphaFoldDB" id="A0A7W9JDR6"/>
<dbReference type="Proteomes" id="UP000549971">
    <property type="component" value="Unassembled WGS sequence"/>
</dbReference>
<dbReference type="SUPFAM" id="SSF46785">
    <property type="entry name" value="Winged helix' DNA-binding domain"/>
    <property type="match status" value="1"/>
</dbReference>
<reference evidence="1 2" key="1">
    <citation type="submission" date="2020-08" db="EMBL/GenBank/DDBJ databases">
        <title>Sequencing the genomes of 1000 actinobacteria strains.</title>
        <authorList>
            <person name="Klenk H.-P."/>
        </authorList>
    </citation>
    <scope>NUCLEOTIDE SEQUENCE [LARGE SCALE GENOMIC DNA]</scope>
    <source>
        <strain evidence="1 2">DSM 28967</strain>
    </source>
</reference>
<organism evidence="1 2">
    <name type="scientific">Kribbella italica</name>
    <dbReference type="NCBI Taxonomy" id="1540520"/>
    <lineage>
        <taxon>Bacteria</taxon>
        <taxon>Bacillati</taxon>
        <taxon>Actinomycetota</taxon>
        <taxon>Actinomycetes</taxon>
        <taxon>Propionibacteriales</taxon>
        <taxon>Kribbellaceae</taxon>
        <taxon>Kribbella</taxon>
    </lineage>
</organism>
<sequence>MADRAFSRNPLILTDQTAARFLSEPWSVRYFLPFLGREASASVVAGELGVDIGSVTYRIKKMLELGLLSCTRMEARAGRPIRHYRSSADSVFVPLELTPMVSIGELLRTGRRDSWSELEAGQEAAWLRLGRDQGWGIHLYRQPSGGVNRDFVPRSLLANEQFWPAVLADSAPAVWDQFAAMHLTRPRAKQFQRRLSELIAEYVEDPGPSELPTARYICHLALAPTASP</sequence>
<dbReference type="RefSeq" id="WP_184802527.1">
    <property type="nucleotide sequence ID" value="NZ_JACHMY010000001.1"/>
</dbReference>
<keyword evidence="2" id="KW-1185">Reference proteome</keyword>
<dbReference type="InterPro" id="IPR036388">
    <property type="entry name" value="WH-like_DNA-bd_sf"/>
</dbReference>
<gene>
    <name evidence="1" type="ORF">HDA39_007023</name>
</gene>
<name>A0A7W9JDR6_9ACTN</name>
<dbReference type="EMBL" id="JACHMY010000001">
    <property type="protein sequence ID" value="MBB5840289.1"/>
    <property type="molecule type" value="Genomic_DNA"/>
</dbReference>
<comment type="caution">
    <text evidence="1">The sequence shown here is derived from an EMBL/GenBank/DDBJ whole genome shotgun (WGS) entry which is preliminary data.</text>
</comment>
<protein>
    <submittedName>
        <fullName evidence="1">Uncharacterized protein</fullName>
    </submittedName>
</protein>
<dbReference type="InterPro" id="IPR036390">
    <property type="entry name" value="WH_DNA-bd_sf"/>
</dbReference>
<accession>A0A7W9JDR6</accession>
<proteinExistence type="predicted"/>
<evidence type="ECO:0000313" key="1">
    <source>
        <dbReference type="EMBL" id="MBB5840289.1"/>
    </source>
</evidence>
<dbReference type="Gene3D" id="1.10.10.10">
    <property type="entry name" value="Winged helix-like DNA-binding domain superfamily/Winged helix DNA-binding domain"/>
    <property type="match status" value="1"/>
</dbReference>